<reference evidence="1 2" key="1">
    <citation type="submission" date="2020-08" db="EMBL/GenBank/DDBJ databases">
        <title>Genomic Encyclopedia of Type Strains, Phase III (KMG-III): the genomes of soil and plant-associated and newly described type strains.</title>
        <authorList>
            <person name="Whitman W."/>
        </authorList>
    </citation>
    <scope>NUCLEOTIDE SEQUENCE [LARGE SCALE GENOMIC DNA]</scope>
    <source>
        <strain evidence="1 2">CECT 8960</strain>
    </source>
</reference>
<dbReference type="SUPFAM" id="SSF46785">
    <property type="entry name" value="Winged helix' DNA-binding domain"/>
    <property type="match status" value="1"/>
</dbReference>
<dbReference type="Proteomes" id="UP000520767">
    <property type="component" value="Unassembled WGS sequence"/>
</dbReference>
<dbReference type="Gene3D" id="1.10.10.10">
    <property type="entry name" value="Winged helix-like DNA-binding domain superfamily/Winged helix DNA-binding domain"/>
    <property type="match status" value="1"/>
</dbReference>
<protein>
    <submittedName>
        <fullName evidence="1">Uncharacterized protein</fullName>
    </submittedName>
</protein>
<dbReference type="AlphaFoldDB" id="A0A7W7Q8S0"/>
<dbReference type="RefSeq" id="WP_184813201.1">
    <property type="nucleotide sequence ID" value="NZ_JACHJQ010000005.1"/>
</dbReference>
<gene>
    <name evidence="1" type="ORF">FHR82_005423</name>
</gene>
<evidence type="ECO:0000313" key="2">
    <source>
        <dbReference type="Proteomes" id="UP000520767"/>
    </source>
</evidence>
<dbReference type="EMBL" id="JACHJQ010000005">
    <property type="protein sequence ID" value="MBB4909170.1"/>
    <property type="molecule type" value="Genomic_DNA"/>
</dbReference>
<keyword evidence="2" id="KW-1185">Reference proteome</keyword>
<proteinExistence type="predicted"/>
<evidence type="ECO:0000313" key="1">
    <source>
        <dbReference type="EMBL" id="MBB4909170.1"/>
    </source>
</evidence>
<sequence length="402" mass="45036">MNRNRLFSFPEQRVLEDAAFARDVLPTQIFALLLPVWSVTIQADITEAEDYELIDRFLARGIAEGGLTTTAELADFYALEPELVDRALRALAAIGHVADDSGRWALTGLGLRSVRDRKRYIVTRGDRRKLYFTAFGSKPLTRPYYDTRKVTLVTAEEVPGIRSADGPRFHELMTTRGLDGNALDALAANPQRDRFNMPDRVEGLRRLGSDELVYLPVYVVRGRTPQGRQRYLAYGQVSAEADPDLSDLVDRTPEVVTVLEAELTTARRESDLERVRAWLRKQNLGKQHVARVSSDELLRVRLSPDRFGGDGLSLNRVGSFVVQANSLFQLWCDDVAVRRLALLSRIDTTLAAYSKVDRTVVVDRIARIARQLDLGEISLAELRDAAVANKRTALAAQLNGFL</sequence>
<dbReference type="InterPro" id="IPR036388">
    <property type="entry name" value="WH-like_DNA-bd_sf"/>
</dbReference>
<accession>A0A7W7Q8S0</accession>
<organism evidence="1 2">
    <name type="scientific">Actinophytocola algeriensis</name>
    <dbReference type="NCBI Taxonomy" id="1768010"/>
    <lineage>
        <taxon>Bacteria</taxon>
        <taxon>Bacillati</taxon>
        <taxon>Actinomycetota</taxon>
        <taxon>Actinomycetes</taxon>
        <taxon>Pseudonocardiales</taxon>
        <taxon>Pseudonocardiaceae</taxon>
    </lineage>
</organism>
<name>A0A7W7Q8S0_9PSEU</name>
<dbReference type="InterPro" id="IPR036390">
    <property type="entry name" value="WH_DNA-bd_sf"/>
</dbReference>
<comment type="caution">
    <text evidence="1">The sequence shown here is derived from an EMBL/GenBank/DDBJ whole genome shotgun (WGS) entry which is preliminary data.</text>
</comment>